<dbReference type="RefSeq" id="WP_120516156.1">
    <property type="nucleotide sequence ID" value="NZ_QXZY01000005.1"/>
</dbReference>
<evidence type="ECO:0000313" key="1">
    <source>
        <dbReference type="EMBL" id="RPD41541.1"/>
    </source>
</evidence>
<dbReference type="PROSITE" id="PS51257">
    <property type="entry name" value="PROKAR_LIPOPROTEIN"/>
    <property type="match status" value="1"/>
</dbReference>
<dbReference type="AlphaFoldDB" id="A0A3N4MCV3"/>
<organism evidence="1 2">
    <name type="scientific">Chitinophaga barathri</name>
    <dbReference type="NCBI Taxonomy" id="1647451"/>
    <lineage>
        <taxon>Bacteria</taxon>
        <taxon>Pseudomonadati</taxon>
        <taxon>Bacteroidota</taxon>
        <taxon>Chitinophagia</taxon>
        <taxon>Chitinophagales</taxon>
        <taxon>Chitinophagaceae</taxon>
        <taxon>Chitinophaga</taxon>
    </lineage>
</organism>
<keyword evidence="2" id="KW-1185">Reference proteome</keyword>
<reference evidence="2" key="1">
    <citation type="submission" date="2018-11" db="EMBL/GenBank/DDBJ databases">
        <title>Chitinophaga lutea sp.nov., isolate from arsenic contaminated soil.</title>
        <authorList>
            <person name="Zong Y."/>
        </authorList>
    </citation>
    <scope>NUCLEOTIDE SEQUENCE [LARGE SCALE GENOMIC DNA]</scope>
    <source>
        <strain evidence="2">YLT18</strain>
    </source>
</reference>
<gene>
    <name evidence="1" type="ORF">EG028_09545</name>
</gene>
<dbReference type="OrthoDB" id="673194at2"/>
<dbReference type="Proteomes" id="UP000279089">
    <property type="component" value="Unassembled WGS sequence"/>
</dbReference>
<accession>A0A3N4MCV3</accession>
<evidence type="ECO:0000313" key="2">
    <source>
        <dbReference type="Proteomes" id="UP000279089"/>
    </source>
</evidence>
<sequence>MIRLAAVCCLLALACQRPTGSAKKHHRPDSVSMIPTDTMIHITDTTVMPSLIESWKAFEKYNGKYAADIKLLEQKPLRARLKEMLGAEEADFIARYKVTPPVEVESGVLFNEGCKPHNCSVEEAAIAIDMKKDVIYIGIARNKAVKLYGEKGDAAYPEKLLTWMMKFEE</sequence>
<comment type="caution">
    <text evidence="1">The sequence shown here is derived from an EMBL/GenBank/DDBJ whole genome shotgun (WGS) entry which is preliminary data.</text>
</comment>
<name>A0A3N4MCV3_9BACT</name>
<dbReference type="EMBL" id="RMBX01000004">
    <property type="protein sequence ID" value="RPD41541.1"/>
    <property type="molecule type" value="Genomic_DNA"/>
</dbReference>
<protein>
    <submittedName>
        <fullName evidence="1">Uncharacterized protein</fullName>
    </submittedName>
</protein>
<proteinExistence type="predicted"/>